<dbReference type="AlphaFoldDB" id="A0A2R6NNF3"/>
<reference evidence="2 3" key="1">
    <citation type="submission" date="2018-02" db="EMBL/GenBank/DDBJ databases">
        <title>Genome sequence of the basidiomycete white-rot fungus Phlebia centrifuga.</title>
        <authorList>
            <person name="Granchi Z."/>
            <person name="Peng M."/>
            <person name="de Vries R.P."/>
            <person name="Hilden K."/>
            <person name="Makela M.R."/>
            <person name="Grigoriev I."/>
            <person name="Riley R."/>
        </authorList>
    </citation>
    <scope>NUCLEOTIDE SEQUENCE [LARGE SCALE GENOMIC DNA]</scope>
    <source>
        <strain evidence="2 3">FBCC195</strain>
    </source>
</reference>
<dbReference type="Proteomes" id="UP000186601">
    <property type="component" value="Unassembled WGS sequence"/>
</dbReference>
<sequence>MEPPSKDQSELVVTAAPQYHIAVPPSLPPVASRQALQAQNAELRALVELAAAQIVRDHAQMVLMDLENGSLCQQAFAKEKKRQARFNTTHARHLTAEENIDALARAEWEGRMQVLFREEKETFDARCKALLRLDVLEKLRRKEELRRLQEKVREEKQLAVAQEKAAKADERVRKAEERVQKKTEETADKVKKAEERARKKAEAAAEKQQKAEEKELKKQKLVQKKQAAEEIKAATVAGCKMVQEVDTQLFLLQANATTL</sequence>
<protein>
    <submittedName>
        <fullName evidence="2">Uncharacterized protein</fullName>
    </submittedName>
</protein>
<comment type="caution">
    <text evidence="2">The sequence shown here is derived from an EMBL/GenBank/DDBJ whole genome shotgun (WGS) entry which is preliminary data.</text>
</comment>
<evidence type="ECO:0000313" key="3">
    <source>
        <dbReference type="Proteomes" id="UP000186601"/>
    </source>
</evidence>
<proteinExistence type="predicted"/>
<organism evidence="2 3">
    <name type="scientific">Hermanssonia centrifuga</name>
    <dbReference type="NCBI Taxonomy" id="98765"/>
    <lineage>
        <taxon>Eukaryota</taxon>
        <taxon>Fungi</taxon>
        <taxon>Dikarya</taxon>
        <taxon>Basidiomycota</taxon>
        <taxon>Agaricomycotina</taxon>
        <taxon>Agaricomycetes</taxon>
        <taxon>Polyporales</taxon>
        <taxon>Meruliaceae</taxon>
        <taxon>Hermanssonia</taxon>
    </lineage>
</organism>
<evidence type="ECO:0000313" key="2">
    <source>
        <dbReference type="EMBL" id="PSR73939.1"/>
    </source>
</evidence>
<keyword evidence="3" id="KW-1185">Reference proteome</keyword>
<feature type="compositionally biased region" description="Basic and acidic residues" evidence="1">
    <location>
        <begin position="177"/>
        <end position="218"/>
    </location>
</feature>
<name>A0A2R6NNF3_9APHY</name>
<dbReference type="OrthoDB" id="3066072at2759"/>
<feature type="region of interest" description="Disordered" evidence="1">
    <location>
        <begin position="177"/>
        <end position="220"/>
    </location>
</feature>
<evidence type="ECO:0000256" key="1">
    <source>
        <dbReference type="SAM" id="MobiDB-lite"/>
    </source>
</evidence>
<gene>
    <name evidence="2" type="ORF">PHLCEN_2v10246</name>
</gene>
<accession>A0A2R6NNF3</accession>
<dbReference type="EMBL" id="MLYV02001047">
    <property type="protein sequence ID" value="PSR73939.1"/>
    <property type="molecule type" value="Genomic_DNA"/>
</dbReference>